<dbReference type="EMBL" id="BAABME010006616">
    <property type="protein sequence ID" value="GAA0168856.1"/>
    <property type="molecule type" value="Genomic_DNA"/>
</dbReference>
<sequence length="127" mass="13863">MGKGEKVDNSKEKDRKCLLGLFGTVLKLLVIALLLPFSVITILQFLPSRFSISSSDLRPCTTTTTHLLINSTSLNQTTISLNQTKTNETLLPDSLNQQKVLPNGIINVALLGSAAYNLYSCQHTDEA</sequence>
<protein>
    <submittedName>
        <fullName evidence="2">Uncharacterized protein</fullName>
    </submittedName>
</protein>
<proteinExistence type="predicted"/>
<keyword evidence="3" id="KW-1185">Reference proteome</keyword>
<dbReference type="Proteomes" id="UP001454036">
    <property type="component" value="Unassembled WGS sequence"/>
</dbReference>
<dbReference type="AlphaFoldDB" id="A0AAV3R096"/>
<evidence type="ECO:0000313" key="3">
    <source>
        <dbReference type="Proteomes" id="UP001454036"/>
    </source>
</evidence>
<organism evidence="2 3">
    <name type="scientific">Lithospermum erythrorhizon</name>
    <name type="common">Purple gromwell</name>
    <name type="synonym">Lithospermum officinale var. erythrorhizon</name>
    <dbReference type="NCBI Taxonomy" id="34254"/>
    <lineage>
        <taxon>Eukaryota</taxon>
        <taxon>Viridiplantae</taxon>
        <taxon>Streptophyta</taxon>
        <taxon>Embryophyta</taxon>
        <taxon>Tracheophyta</taxon>
        <taxon>Spermatophyta</taxon>
        <taxon>Magnoliopsida</taxon>
        <taxon>eudicotyledons</taxon>
        <taxon>Gunneridae</taxon>
        <taxon>Pentapetalae</taxon>
        <taxon>asterids</taxon>
        <taxon>lamiids</taxon>
        <taxon>Boraginales</taxon>
        <taxon>Boraginaceae</taxon>
        <taxon>Boraginoideae</taxon>
        <taxon>Lithospermeae</taxon>
        <taxon>Lithospermum</taxon>
    </lineage>
</organism>
<comment type="caution">
    <text evidence="2">The sequence shown here is derived from an EMBL/GenBank/DDBJ whole genome shotgun (WGS) entry which is preliminary data.</text>
</comment>
<evidence type="ECO:0000256" key="1">
    <source>
        <dbReference type="SAM" id="Phobius"/>
    </source>
</evidence>
<keyword evidence="1" id="KW-0472">Membrane</keyword>
<evidence type="ECO:0000313" key="2">
    <source>
        <dbReference type="EMBL" id="GAA0168856.1"/>
    </source>
</evidence>
<accession>A0AAV3R096</accession>
<feature type="transmembrane region" description="Helical" evidence="1">
    <location>
        <begin position="21"/>
        <end position="46"/>
    </location>
</feature>
<reference evidence="2 3" key="1">
    <citation type="submission" date="2024-01" db="EMBL/GenBank/DDBJ databases">
        <title>The complete chloroplast genome sequence of Lithospermum erythrorhizon: insights into the phylogenetic relationship among Boraginaceae species and the maternal lineages of purple gromwells.</title>
        <authorList>
            <person name="Okada T."/>
            <person name="Watanabe K."/>
        </authorList>
    </citation>
    <scope>NUCLEOTIDE SEQUENCE [LARGE SCALE GENOMIC DNA]</scope>
</reference>
<keyword evidence="1" id="KW-1133">Transmembrane helix</keyword>
<name>A0AAV3R096_LITER</name>
<keyword evidence="1" id="KW-0812">Transmembrane</keyword>
<gene>
    <name evidence="2" type="ORF">LIER_23477</name>
</gene>